<evidence type="ECO:0000256" key="11">
    <source>
        <dbReference type="ARBA" id="ARBA00023268"/>
    </source>
</evidence>
<evidence type="ECO:0000256" key="6">
    <source>
        <dbReference type="ARBA" id="ARBA00022695"/>
    </source>
</evidence>
<evidence type="ECO:0000313" key="16">
    <source>
        <dbReference type="EMBL" id="HGE77929.1"/>
    </source>
</evidence>
<keyword evidence="6 14" id="KW-0548">Nucleotidyltransferase</keyword>
<evidence type="ECO:0000256" key="14">
    <source>
        <dbReference type="PIRNR" id="PIRNR004491"/>
    </source>
</evidence>
<dbReference type="UniPathway" id="UPA00276">
    <property type="reaction ID" value="UER00406"/>
</dbReference>
<evidence type="ECO:0000256" key="4">
    <source>
        <dbReference type="ARBA" id="ARBA00022643"/>
    </source>
</evidence>
<dbReference type="EC" id="2.7.7.2" evidence="14"/>
<organism evidence="16">
    <name type="scientific">candidate division WOR-3 bacterium</name>
    <dbReference type="NCBI Taxonomy" id="2052148"/>
    <lineage>
        <taxon>Bacteria</taxon>
        <taxon>Bacteria division WOR-3</taxon>
    </lineage>
</organism>
<evidence type="ECO:0000256" key="7">
    <source>
        <dbReference type="ARBA" id="ARBA00022741"/>
    </source>
</evidence>
<sequence>MKILLNNPDPITINSVCALGNFDGVHIAHQEIIKRVKDLAGDSRKTGIITFHPPPVSILHKDAIFFLTTKKEKERILRKTGIDFIYYFKFDEEFSKKSPEEFIELIRKFINPSTIIIGENFHFGKERMGTAKSFKELARGKFTVEILPKIKDAEGPISSTRIRELLILGNIPKANTLLGRNYSIIGKVVRGKGKGRTIGFPTINLKVDKEKLLPLDGVYEVNLDIERDTYKGAMFLSHNNIEVHILNFSDDLYGRNVEIRLIRRIREIKKFVDDESLRKAIAEDIKRINQET</sequence>
<dbReference type="PANTHER" id="PTHR22749">
    <property type="entry name" value="RIBOFLAVIN KINASE/FMN ADENYLYLTRANSFERASE"/>
    <property type="match status" value="1"/>
</dbReference>
<dbReference type="GO" id="GO:0003919">
    <property type="term" value="F:FMN adenylyltransferase activity"/>
    <property type="evidence" value="ECO:0007669"/>
    <property type="project" value="UniProtKB-UniRule"/>
</dbReference>
<evidence type="ECO:0000259" key="15">
    <source>
        <dbReference type="SMART" id="SM00904"/>
    </source>
</evidence>
<dbReference type="InterPro" id="IPR015864">
    <property type="entry name" value="FAD_synthase"/>
</dbReference>
<keyword evidence="9 14" id="KW-0274">FAD</keyword>
<evidence type="ECO:0000256" key="12">
    <source>
        <dbReference type="ARBA" id="ARBA00047880"/>
    </source>
</evidence>
<keyword evidence="7 14" id="KW-0547">Nucleotide-binding</keyword>
<dbReference type="NCBIfam" id="TIGR00083">
    <property type="entry name" value="ribF"/>
    <property type="match status" value="1"/>
</dbReference>
<dbReference type="CDD" id="cd02064">
    <property type="entry name" value="FAD_synthetase_N"/>
    <property type="match status" value="1"/>
</dbReference>
<comment type="pathway">
    <text evidence="2 14">Cofactor biosynthesis; FMN biosynthesis; FMN from riboflavin (ATP route): step 1/1.</text>
</comment>
<comment type="catalytic activity">
    <reaction evidence="12 14">
        <text>riboflavin + ATP = FMN + ADP + H(+)</text>
        <dbReference type="Rhea" id="RHEA:14357"/>
        <dbReference type="ChEBI" id="CHEBI:15378"/>
        <dbReference type="ChEBI" id="CHEBI:30616"/>
        <dbReference type="ChEBI" id="CHEBI:57986"/>
        <dbReference type="ChEBI" id="CHEBI:58210"/>
        <dbReference type="ChEBI" id="CHEBI:456216"/>
        <dbReference type="EC" id="2.7.1.26"/>
    </reaction>
</comment>
<dbReference type="SUPFAM" id="SSF52374">
    <property type="entry name" value="Nucleotidylyl transferase"/>
    <property type="match status" value="1"/>
</dbReference>
<dbReference type="InterPro" id="IPR023468">
    <property type="entry name" value="Riboflavin_kinase"/>
</dbReference>
<dbReference type="AlphaFoldDB" id="A0A7V3RGY0"/>
<evidence type="ECO:0000256" key="1">
    <source>
        <dbReference type="ARBA" id="ARBA00004726"/>
    </source>
</evidence>
<feature type="domain" description="Riboflavin kinase" evidence="15">
    <location>
        <begin position="177"/>
        <end position="290"/>
    </location>
</feature>
<comment type="caution">
    <text evidence="16">The sequence shown here is derived from an EMBL/GenBank/DDBJ whole genome shotgun (WGS) entry which is preliminary data.</text>
</comment>
<dbReference type="PIRSF" id="PIRSF004491">
    <property type="entry name" value="FAD_Synth"/>
    <property type="match status" value="1"/>
</dbReference>
<dbReference type="Gene3D" id="3.40.50.620">
    <property type="entry name" value="HUPs"/>
    <property type="match status" value="1"/>
</dbReference>
<dbReference type="PANTHER" id="PTHR22749:SF6">
    <property type="entry name" value="RIBOFLAVIN KINASE"/>
    <property type="match status" value="1"/>
</dbReference>
<keyword evidence="11" id="KW-0511">Multifunctional enzyme</keyword>
<keyword evidence="8 14" id="KW-0418">Kinase</keyword>
<evidence type="ECO:0000256" key="13">
    <source>
        <dbReference type="ARBA" id="ARBA00049494"/>
    </source>
</evidence>
<accession>A0A7V3RGY0</accession>
<dbReference type="GO" id="GO:0009231">
    <property type="term" value="P:riboflavin biosynthetic process"/>
    <property type="evidence" value="ECO:0007669"/>
    <property type="project" value="InterPro"/>
</dbReference>
<dbReference type="Pfam" id="PF06574">
    <property type="entry name" value="FAD_syn"/>
    <property type="match status" value="1"/>
</dbReference>
<dbReference type="Pfam" id="PF01687">
    <property type="entry name" value="Flavokinase"/>
    <property type="match status" value="1"/>
</dbReference>
<name>A0A7V3RGY0_UNCW3</name>
<dbReference type="SMART" id="SM00904">
    <property type="entry name" value="Flavokinase"/>
    <property type="match status" value="1"/>
</dbReference>
<comment type="catalytic activity">
    <reaction evidence="13 14">
        <text>FMN + ATP + H(+) = FAD + diphosphate</text>
        <dbReference type="Rhea" id="RHEA:17237"/>
        <dbReference type="ChEBI" id="CHEBI:15378"/>
        <dbReference type="ChEBI" id="CHEBI:30616"/>
        <dbReference type="ChEBI" id="CHEBI:33019"/>
        <dbReference type="ChEBI" id="CHEBI:57692"/>
        <dbReference type="ChEBI" id="CHEBI:58210"/>
        <dbReference type="EC" id="2.7.7.2"/>
    </reaction>
</comment>
<evidence type="ECO:0000256" key="3">
    <source>
        <dbReference type="ARBA" id="ARBA00022630"/>
    </source>
</evidence>
<dbReference type="EMBL" id="DTOZ01000074">
    <property type="protein sequence ID" value="HGE77929.1"/>
    <property type="molecule type" value="Genomic_DNA"/>
</dbReference>
<dbReference type="InterPro" id="IPR014729">
    <property type="entry name" value="Rossmann-like_a/b/a_fold"/>
</dbReference>
<evidence type="ECO:0000256" key="9">
    <source>
        <dbReference type="ARBA" id="ARBA00022827"/>
    </source>
</evidence>
<proteinExistence type="inferred from homology"/>
<comment type="pathway">
    <text evidence="1 14">Cofactor biosynthesis; FAD biosynthesis; FAD from FMN: step 1/1.</text>
</comment>
<keyword evidence="10 14" id="KW-0067">ATP-binding</keyword>
<dbReference type="InterPro" id="IPR023465">
    <property type="entry name" value="Riboflavin_kinase_dom_sf"/>
</dbReference>
<dbReference type="SUPFAM" id="SSF82114">
    <property type="entry name" value="Riboflavin kinase-like"/>
    <property type="match status" value="1"/>
</dbReference>
<dbReference type="GO" id="GO:0008531">
    <property type="term" value="F:riboflavin kinase activity"/>
    <property type="evidence" value="ECO:0007669"/>
    <property type="project" value="UniProtKB-UniRule"/>
</dbReference>
<dbReference type="UniPathway" id="UPA00277">
    <property type="reaction ID" value="UER00407"/>
</dbReference>
<keyword evidence="3 14" id="KW-0285">Flavoprotein</keyword>
<keyword evidence="5 14" id="KW-0808">Transferase</keyword>
<comment type="similarity">
    <text evidence="14">Belongs to the ribF family.</text>
</comment>
<protein>
    <recommendedName>
        <fullName evidence="14">Riboflavin biosynthesis protein</fullName>
    </recommendedName>
    <domain>
        <recommendedName>
            <fullName evidence="14">Riboflavin kinase</fullName>
            <ecNumber evidence="14">2.7.1.26</ecNumber>
        </recommendedName>
        <alternativeName>
            <fullName evidence="14">Flavokinase</fullName>
        </alternativeName>
    </domain>
    <domain>
        <recommendedName>
            <fullName evidence="14">FMN adenylyltransferase</fullName>
            <ecNumber evidence="14">2.7.7.2</ecNumber>
        </recommendedName>
        <alternativeName>
            <fullName evidence="14">FAD pyrophosphorylase</fullName>
        </alternativeName>
        <alternativeName>
            <fullName evidence="14">FAD synthase</fullName>
        </alternativeName>
    </domain>
</protein>
<dbReference type="Gene3D" id="2.40.30.30">
    <property type="entry name" value="Riboflavin kinase-like"/>
    <property type="match status" value="1"/>
</dbReference>
<dbReference type="GO" id="GO:0005524">
    <property type="term" value="F:ATP binding"/>
    <property type="evidence" value="ECO:0007669"/>
    <property type="project" value="UniProtKB-UniRule"/>
</dbReference>
<dbReference type="InterPro" id="IPR002606">
    <property type="entry name" value="Riboflavin_kinase_bac"/>
</dbReference>
<dbReference type="GO" id="GO:0006747">
    <property type="term" value="P:FAD biosynthetic process"/>
    <property type="evidence" value="ECO:0007669"/>
    <property type="project" value="UniProtKB-UniRule"/>
</dbReference>
<dbReference type="NCBIfam" id="NF004162">
    <property type="entry name" value="PRK05627.1-5"/>
    <property type="match status" value="1"/>
</dbReference>
<dbReference type="InterPro" id="IPR015865">
    <property type="entry name" value="Riboflavin_kinase_bac/euk"/>
</dbReference>
<evidence type="ECO:0000256" key="2">
    <source>
        <dbReference type="ARBA" id="ARBA00005201"/>
    </source>
</evidence>
<evidence type="ECO:0000256" key="8">
    <source>
        <dbReference type="ARBA" id="ARBA00022777"/>
    </source>
</evidence>
<keyword evidence="4 14" id="KW-0288">FMN</keyword>
<evidence type="ECO:0000256" key="5">
    <source>
        <dbReference type="ARBA" id="ARBA00022679"/>
    </source>
</evidence>
<gene>
    <name evidence="16" type="ORF">ENX68_02870</name>
</gene>
<dbReference type="EC" id="2.7.1.26" evidence="14"/>
<reference evidence="16" key="1">
    <citation type="journal article" date="2020" name="mSystems">
        <title>Genome- and Community-Level Interaction Insights into Carbon Utilization and Element Cycling Functions of Hydrothermarchaeota in Hydrothermal Sediment.</title>
        <authorList>
            <person name="Zhou Z."/>
            <person name="Liu Y."/>
            <person name="Xu W."/>
            <person name="Pan J."/>
            <person name="Luo Z.H."/>
            <person name="Li M."/>
        </authorList>
    </citation>
    <scope>NUCLEOTIDE SEQUENCE [LARGE SCALE GENOMIC DNA]</scope>
    <source>
        <strain evidence="16">SpSt-961</strain>
    </source>
</reference>
<evidence type="ECO:0000256" key="10">
    <source>
        <dbReference type="ARBA" id="ARBA00022840"/>
    </source>
</evidence>
<dbReference type="GO" id="GO:0009398">
    <property type="term" value="P:FMN biosynthetic process"/>
    <property type="evidence" value="ECO:0007669"/>
    <property type="project" value="UniProtKB-UniRule"/>
</dbReference>